<keyword evidence="3" id="KW-0862">Zinc</keyword>
<dbReference type="Pfam" id="PF04500">
    <property type="entry name" value="FLYWCH"/>
    <property type="match status" value="1"/>
</dbReference>
<protein>
    <recommendedName>
        <fullName evidence="4">FLYWCH-type domain-containing protein</fullName>
    </recommendedName>
</protein>
<dbReference type="Gene3D" id="2.20.25.240">
    <property type="match status" value="1"/>
</dbReference>
<evidence type="ECO:0000256" key="2">
    <source>
        <dbReference type="ARBA" id="ARBA00022771"/>
    </source>
</evidence>
<name>A0A194Q1J3_PAPXU</name>
<keyword evidence="2" id="KW-0863">Zinc-finger</keyword>
<organism evidence="5 6">
    <name type="scientific">Papilio xuthus</name>
    <name type="common">Asian swallowtail butterfly</name>
    <dbReference type="NCBI Taxonomy" id="66420"/>
    <lineage>
        <taxon>Eukaryota</taxon>
        <taxon>Metazoa</taxon>
        <taxon>Ecdysozoa</taxon>
        <taxon>Arthropoda</taxon>
        <taxon>Hexapoda</taxon>
        <taxon>Insecta</taxon>
        <taxon>Pterygota</taxon>
        <taxon>Neoptera</taxon>
        <taxon>Endopterygota</taxon>
        <taxon>Lepidoptera</taxon>
        <taxon>Glossata</taxon>
        <taxon>Ditrysia</taxon>
        <taxon>Papilionoidea</taxon>
        <taxon>Papilionidae</taxon>
        <taxon>Papilioninae</taxon>
        <taxon>Papilio</taxon>
    </lineage>
</organism>
<gene>
    <name evidence="5" type="ORF">RR46_03786</name>
</gene>
<evidence type="ECO:0000313" key="6">
    <source>
        <dbReference type="Proteomes" id="UP000053268"/>
    </source>
</evidence>
<reference evidence="5 6" key="1">
    <citation type="journal article" date="2015" name="Nat. Commun.">
        <title>Outbred genome sequencing and CRISPR/Cas9 gene editing in butterflies.</title>
        <authorList>
            <person name="Li X."/>
            <person name="Fan D."/>
            <person name="Zhang W."/>
            <person name="Liu G."/>
            <person name="Zhang L."/>
            <person name="Zhao L."/>
            <person name="Fang X."/>
            <person name="Chen L."/>
            <person name="Dong Y."/>
            <person name="Chen Y."/>
            <person name="Ding Y."/>
            <person name="Zhao R."/>
            <person name="Feng M."/>
            <person name="Zhu Y."/>
            <person name="Feng Y."/>
            <person name="Jiang X."/>
            <person name="Zhu D."/>
            <person name="Xiang H."/>
            <person name="Feng X."/>
            <person name="Li S."/>
            <person name="Wang J."/>
            <person name="Zhang G."/>
            <person name="Kronforst M.R."/>
            <person name="Wang W."/>
        </authorList>
    </citation>
    <scope>NUCLEOTIDE SEQUENCE [LARGE SCALE GENOMIC DNA]</scope>
    <source>
        <strain evidence="5">Ya'a_city_454_Px</strain>
        <tissue evidence="5">Whole body</tissue>
    </source>
</reference>
<keyword evidence="1" id="KW-0479">Metal-binding</keyword>
<keyword evidence="6" id="KW-1185">Reference proteome</keyword>
<proteinExistence type="predicted"/>
<dbReference type="InterPro" id="IPR007588">
    <property type="entry name" value="Znf_FLYWCH"/>
</dbReference>
<dbReference type="Proteomes" id="UP000053268">
    <property type="component" value="Unassembled WGS sequence"/>
</dbReference>
<dbReference type="GO" id="GO:0008270">
    <property type="term" value="F:zinc ion binding"/>
    <property type="evidence" value="ECO:0007669"/>
    <property type="project" value="UniProtKB-KW"/>
</dbReference>
<dbReference type="AlphaFoldDB" id="A0A194Q1J3"/>
<feature type="domain" description="FLYWCH-type" evidence="4">
    <location>
        <begin position="2"/>
        <end position="41"/>
    </location>
</feature>
<evidence type="ECO:0000256" key="3">
    <source>
        <dbReference type="ARBA" id="ARBA00022833"/>
    </source>
</evidence>
<evidence type="ECO:0000313" key="5">
    <source>
        <dbReference type="EMBL" id="KPI99421.1"/>
    </source>
</evidence>
<accession>A0A194Q1J3</accession>
<dbReference type="EMBL" id="KQ459579">
    <property type="protein sequence ID" value="KPI99421.1"/>
    <property type="molecule type" value="Genomic_DNA"/>
</dbReference>
<evidence type="ECO:0000256" key="1">
    <source>
        <dbReference type="ARBA" id="ARBA00022723"/>
    </source>
</evidence>
<sequence>MRSNCKGPKCGWVCVRVSAGCRATIYTIEDVIIKYSNEHNH</sequence>
<evidence type="ECO:0000259" key="4">
    <source>
        <dbReference type="Pfam" id="PF04500"/>
    </source>
</evidence>